<protein>
    <submittedName>
        <fullName evidence="2">Putative structural injection transglycosylase</fullName>
    </submittedName>
</protein>
<gene>
    <name evidence="2" type="ORF">NCTC10865_06487</name>
</gene>
<sequence length="335" mass="36014">MLRGGGKKTIAHEGGDLAARAAGKFGLKAVGKGALRAIPLVGTVAGGIYDAVTGWNDTEAQRRAFGLKSGQDPSFQQKAAYTLANVLDMGDWYLVLAAPLVRFSNHLDLRISAICCNHFRRKYCPAIDSGITNLETYISNLGDTISTKFEDYTAKIGDAVSAWFSDTSNKLLEKLDAIKDFFTVDNLKQVFSDAIDSAIDFIKNPGKHIKEAAGNIWDGVKNLPGKALDAAVDAVKNTPAAMIVSKIPNPIGEANAKEITPELKAPVNSEANAKEIAPELKAPVNSHQETSDSKTESDAKQTNIVTRVINAALDTAKDSNETVKKLRIRLSMQMP</sequence>
<feature type="region of interest" description="Disordered" evidence="1">
    <location>
        <begin position="277"/>
        <end position="301"/>
    </location>
</feature>
<name>A0A376YKI5_ECOLX</name>
<organism evidence="2 3">
    <name type="scientific">Escherichia coli</name>
    <dbReference type="NCBI Taxonomy" id="562"/>
    <lineage>
        <taxon>Bacteria</taxon>
        <taxon>Pseudomonadati</taxon>
        <taxon>Pseudomonadota</taxon>
        <taxon>Gammaproteobacteria</taxon>
        <taxon>Enterobacterales</taxon>
        <taxon>Enterobacteriaceae</taxon>
        <taxon>Escherichia</taxon>
    </lineage>
</organism>
<reference evidence="2 3" key="1">
    <citation type="submission" date="2018-06" db="EMBL/GenBank/DDBJ databases">
        <authorList>
            <consortium name="Pathogen Informatics"/>
            <person name="Doyle S."/>
        </authorList>
    </citation>
    <scope>NUCLEOTIDE SEQUENCE [LARGE SCALE GENOMIC DNA]</scope>
    <source>
        <strain evidence="2 3">NCTC10865</strain>
    </source>
</reference>
<evidence type="ECO:0000313" key="2">
    <source>
        <dbReference type="EMBL" id="STK06107.1"/>
    </source>
</evidence>
<dbReference type="EMBL" id="UGCD01000004">
    <property type="protein sequence ID" value="STK06107.1"/>
    <property type="molecule type" value="Genomic_DNA"/>
</dbReference>
<feature type="compositionally biased region" description="Basic and acidic residues" evidence="1">
    <location>
        <begin position="289"/>
        <end position="299"/>
    </location>
</feature>
<proteinExistence type="predicted"/>
<accession>A0A376YKI5</accession>
<dbReference type="Proteomes" id="UP000254159">
    <property type="component" value="Unassembled WGS sequence"/>
</dbReference>
<evidence type="ECO:0000313" key="3">
    <source>
        <dbReference type="Proteomes" id="UP000254159"/>
    </source>
</evidence>
<evidence type="ECO:0000256" key="1">
    <source>
        <dbReference type="SAM" id="MobiDB-lite"/>
    </source>
</evidence>
<dbReference type="AlphaFoldDB" id="A0A376YKI5"/>